<keyword evidence="6" id="KW-0804">Transcription</keyword>
<keyword evidence="11" id="KW-1185">Reference proteome</keyword>
<feature type="domain" description="Response regulatory" evidence="9">
    <location>
        <begin position="10"/>
        <end position="125"/>
    </location>
</feature>
<dbReference type="Pfam" id="PF02954">
    <property type="entry name" value="HTH_8"/>
    <property type="match status" value="1"/>
</dbReference>
<dbReference type="GO" id="GO:0005524">
    <property type="term" value="F:ATP binding"/>
    <property type="evidence" value="ECO:0007669"/>
    <property type="project" value="UniProtKB-KW"/>
</dbReference>
<dbReference type="GO" id="GO:0006355">
    <property type="term" value="P:regulation of DNA-templated transcription"/>
    <property type="evidence" value="ECO:0007669"/>
    <property type="project" value="InterPro"/>
</dbReference>
<dbReference type="PANTHER" id="PTHR32071:SF17">
    <property type="entry name" value="TRANSCRIPTIONAL REGULATOR (NTRC FAMILY)"/>
    <property type="match status" value="1"/>
</dbReference>
<dbReference type="PROSITE" id="PS50110">
    <property type="entry name" value="RESPONSE_REGULATORY"/>
    <property type="match status" value="1"/>
</dbReference>
<protein>
    <submittedName>
        <fullName evidence="10">Transcriptional regulator</fullName>
    </submittedName>
</protein>
<dbReference type="Pfam" id="PF00072">
    <property type="entry name" value="Response_reg"/>
    <property type="match status" value="1"/>
</dbReference>
<evidence type="ECO:0000256" key="3">
    <source>
        <dbReference type="ARBA" id="ARBA00022840"/>
    </source>
</evidence>
<dbReference type="AlphaFoldDB" id="A0A317CQT4"/>
<dbReference type="InterPro" id="IPR027417">
    <property type="entry name" value="P-loop_NTPase"/>
</dbReference>
<feature type="domain" description="Sigma-54 factor interaction" evidence="8">
    <location>
        <begin position="147"/>
        <end position="372"/>
    </location>
</feature>
<evidence type="ECO:0000256" key="2">
    <source>
        <dbReference type="ARBA" id="ARBA00022741"/>
    </source>
</evidence>
<name>A0A317CQT4_9GAMM</name>
<dbReference type="PANTHER" id="PTHR32071">
    <property type="entry name" value="TRANSCRIPTIONAL REGULATORY PROTEIN"/>
    <property type="match status" value="1"/>
</dbReference>
<dbReference type="Pfam" id="PF00158">
    <property type="entry name" value="Sigma54_activat"/>
    <property type="match status" value="1"/>
</dbReference>
<reference evidence="10 11" key="1">
    <citation type="submission" date="2018-05" db="EMBL/GenBank/DDBJ databases">
        <title>Leucothrix arctica sp. nov., isolated from Arctic seawater.</title>
        <authorList>
            <person name="Choi A."/>
            <person name="Baek K."/>
        </authorList>
    </citation>
    <scope>NUCLEOTIDE SEQUENCE [LARGE SCALE GENOMIC DNA]</scope>
    <source>
        <strain evidence="10 11">IMCC9719</strain>
    </source>
</reference>
<dbReference type="OrthoDB" id="5297379at2"/>
<evidence type="ECO:0000259" key="8">
    <source>
        <dbReference type="PROSITE" id="PS50045"/>
    </source>
</evidence>
<proteinExistence type="predicted"/>
<dbReference type="SUPFAM" id="SSF52540">
    <property type="entry name" value="P-loop containing nucleoside triphosphate hydrolases"/>
    <property type="match status" value="1"/>
</dbReference>
<evidence type="ECO:0000313" key="10">
    <source>
        <dbReference type="EMBL" id="PWQ98770.1"/>
    </source>
</evidence>
<evidence type="ECO:0000256" key="4">
    <source>
        <dbReference type="ARBA" id="ARBA00023012"/>
    </source>
</evidence>
<dbReference type="CDD" id="cd17550">
    <property type="entry name" value="REC_NtrX-like"/>
    <property type="match status" value="1"/>
</dbReference>
<dbReference type="InterPro" id="IPR058031">
    <property type="entry name" value="AAA_lid_NorR"/>
</dbReference>
<keyword evidence="4" id="KW-0902">Two-component regulatory system</keyword>
<accession>A0A317CQT4</accession>
<evidence type="ECO:0000256" key="6">
    <source>
        <dbReference type="ARBA" id="ARBA00023163"/>
    </source>
</evidence>
<keyword evidence="1 7" id="KW-0597">Phosphoprotein</keyword>
<evidence type="ECO:0000256" key="7">
    <source>
        <dbReference type="PROSITE-ProRule" id="PRU00169"/>
    </source>
</evidence>
<dbReference type="InterPro" id="IPR001789">
    <property type="entry name" value="Sig_transdc_resp-reg_receiver"/>
</dbReference>
<dbReference type="InterPro" id="IPR011006">
    <property type="entry name" value="CheY-like_superfamily"/>
</dbReference>
<evidence type="ECO:0000256" key="1">
    <source>
        <dbReference type="ARBA" id="ARBA00022553"/>
    </source>
</evidence>
<dbReference type="EMBL" id="QGKL01000010">
    <property type="protein sequence ID" value="PWQ98770.1"/>
    <property type="molecule type" value="Genomic_DNA"/>
</dbReference>
<dbReference type="Gene3D" id="1.10.8.60">
    <property type="match status" value="1"/>
</dbReference>
<dbReference type="InterPro" id="IPR009057">
    <property type="entry name" value="Homeodomain-like_sf"/>
</dbReference>
<dbReference type="Pfam" id="PF25601">
    <property type="entry name" value="AAA_lid_14"/>
    <property type="match status" value="1"/>
</dbReference>
<dbReference type="FunFam" id="3.40.50.2300:FF:000018">
    <property type="entry name" value="DNA-binding transcriptional regulator NtrC"/>
    <property type="match status" value="1"/>
</dbReference>
<dbReference type="Gene3D" id="3.40.50.300">
    <property type="entry name" value="P-loop containing nucleotide triphosphate hydrolases"/>
    <property type="match status" value="1"/>
</dbReference>
<dbReference type="Gene3D" id="3.40.50.2300">
    <property type="match status" value="1"/>
</dbReference>
<dbReference type="SUPFAM" id="SSF46689">
    <property type="entry name" value="Homeodomain-like"/>
    <property type="match status" value="1"/>
</dbReference>
<keyword evidence="2" id="KW-0547">Nucleotide-binding</keyword>
<dbReference type="PROSITE" id="PS50045">
    <property type="entry name" value="SIGMA54_INTERACT_4"/>
    <property type="match status" value="1"/>
</dbReference>
<dbReference type="InterPro" id="IPR002078">
    <property type="entry name" value="Sigma_54_int"/>
</dbReference>
<evidence type="ECO:0000259" key="9">
    <source>
        <dbReference type="PROSITE" id="PS50110"/>
    </source>
</evidence>
<evidence type="ECO:0000313" key="11">
    <source>
        <dbReference type="Proteomes" id="UP000245506"/>
    </source>
</evidence>
<keyword evidence="5" id="KW-0805">Transcription regulation</keyword>
<organism evidence="10 11">
    <name type="scientific">Leucothrix arctica</name>
    <dbReference type="NCBI Taxonomy" id="1481894"/>
    <lineage>
        <taxon>Bacteria</taxon>
        <taxon>Pseudomonadati</taxon>
        <taxon>Pseudomonadota</taxon>
        <taxon>Gammaproteobacteria</taxon>
        <taxon>Thiotrichales</taxon>
        <taxon>Thiotrichaceae</taxon>
        <taxon>Leucothrix</taxon>
    </lineage>
</organism>
<dbReference type="Proteomes" id="UP000245506">
    <property type="component" value="Unassembled WGS sequence"/>
</dbReference>
<dbReference type="Gene3D" id="1.10.10.60">
    <property type="entry name" value="Homeodomain-like"/>
    <property type="match status" value="1"/>
</dbReference>
<sequence length="464" mass="52847">MSLKLTEKHRILVVDDEPDIRQLVSEILQDEGYKVVVAENAEMAREQVRVSRPELILLDIWMPGEDGISLLKSWYESGVLGCPVIMMSGHGTIETAVEATRLGAYDFIEKPLSMAKLLLSVEHGLRANQLEQENKGLKKQVLAPSEPIGSSTAMRDLRLQSERIAQYTDVVVTLYGESGTGKEVFARYIHGKSDRSNSQFIKSIVSSHTSDNFLSELFGREEDGKITPGLFDEAQDGTLYLCDIPALDAASQEALLLTLRDKNYTRLGGTNKIDLRVALIVSSQHDLRDDVECGRFSEELYFRVNVVPLMIPALREHSEDVTELLNFYVDRLIALDGLPYRHFSVAAQNYLRNYRWLGNIRELRNLVQRLLILGTDTEITQEEVEEVLGRSIPIFRQGVEKLPVSLFELPLRQAREQFEHDYLSYQLEQCAGNVSQLAERVQMERTHLYRKMRSLNIDPKQYSK</sequence>
<evidence type="ECO:0000256" key="5">
    <source>
        <dbReference type="ARBA" id="ARBA00023015"/>
    </source>
</evidence>
<dbReference type="RefSeq" id="WP_109821926.1">
    <property type="nucleotide sequence ID" value="NZ_QGKL01000010.1"/>
</dbReference>
<keyword evidence="3" id="KW-0067">ATP-binding</keyword>
<feature type="modified residue" description="4-aspartylphosphate" evidence="7">
    <location>
        <position position="59"/>
    </location>
</feature>
<dbReference type="SUPFAM" id="SSF52172">
    <property type="entry name" value="CheY-like"/>
    <property type="match status" value="1"/>
</dbReference>
<dbReference type="GO" id="GO:0043565">
    <property type="term" value="F:sequence-specific DNA binding"/>
    <property type="evidence" value="ECO:0007669"/>
    <property type="project" value="InterPro"/>
</dbReference>
<comment type="caution">
    <text evidence="10">The sequence shown here is derived from an EMBL/GenBank/DDBJ whole genome shotgun (WGS) entry which is preliminary data.</text>
</comment>
<dbReference type="InterPro" id="IPR002197">
    <property type="entry name" value="HTH_Fis"/>
</dbReference>
<dbReference type="SMART" id="SM00448">
    <property type="entry name" value="REC"/>
    <property type="match status" value="1"/>
</dbReference>
<dbReference type="GO" id="GO:0000160">
    <property type="term" value="P:phosphorelay signal transduction system"/>
    <property type="evidence" value="ECO:0007669"/>
    <property type="project" value="UniProtKB-KW"/>
</dbReference>
<gene>
    <name evidence="10" type="ORF">DKT75_02885</name>
</gene>
<dbReference type="CDD" id="cd00009">
    <property type="entry name" value="AAA"/>
    <property type="match status" value="1"/>
</dbReference>